<comment type="caution">
    <text evidence="8">The sequence shown here is derived from an EMBL/GenBank/DDBJ whole genome shotgun (WGS) entry which is preliminary data.</text>
</comment>
<keyword evidence="4 5" id="KW-0949">S-adenosyl-L-methionine</keyword>
<feature type="binding site" evidence="6">
    <location>
        <begin position="214"/>
        <end position="215"/>
    </location>
    <ligand>
        <name>S-adenosyl-L-methionine</name>
        <dbReference type="ChEBI" id="CHEBI:59789"/>
    </ligand>
</feature>
<feature type="domain" description="CheR-type methyltransferase" evidence="7">
    <location>
        <begin position="11"/>
        <end position="288"/>
    </location>
</feature>
<dbReference type="Pfam" id="PF03705">
    <property type="entry name" value="CheR_N"/>
    <property type="match status" value="1"/>
</dbReference>
<feature type="binding site" evidence="6">
    <location>
        <position position="94"/>
    </location>
    <ligand>
        <name>S-adenosyl-L-methionine</name>
        <dbReference type="ChEBI" id="CHEBI:59789"/>
    </ligand>
</feature>
<dbReference type="InterPro" id="IPR026024">
    <property type="entry name" value="Chemotaxis_MeTrfase_CheR"/>
</dbReference>
<accession>A0A017HLT0</accession>
<evidence type="ECO:0000313" key="9">
    <source>
        <dbReference type="Proteomes" id="UP000019666"/>
    </source>
</evidence>
<gene>
    <name evidence="8" type="ORF">Rumeso_03332</name>
</gene>
<evidence type="ECO:0000256" key="6">
    <source>
        <dbReference type="PIRSR" id="PIRSR000410-1"/>
    </source>
</evidence>
<evidence type="ECO:0000256" key="3">
    <source>
        <dbReference type="ARBA" id="ARBA00022679"/>
    </source>
</evidence>
<evidence type="ECO:0000313" key="8">
    <source>
        <dbReference type="EMBL" id="EYD75093.1"/>
    </source>
</evidence>
<dbReference type="STRING" id="442562.Rumeso_03332"/>
<dbReference type="SUPFAM" id="SSF47757">
    <property type="entry name" value="Chemotaxis receptor methyltransferase CheR, N-terminal domain"/>
    <property type="match status" value="1"/>
</dbReference>
<dbReference type="SUPFAM" id="SSF53335">
    <property type="entry name" value="S-adenosyl-L-methionine-dependent methyltransferases"/>
    <property type="match status" value="1"/>
</dbReference>
<keyword evidence="9" id="KW-1185">Reference proteome</keyword>
<dbReference type="PATRIC" id="fig|442562.3.peg.3277"/>
<dbReference type="InterPro" id="IPR036804">
    <property type="entry name" value="CheR_N_sf"/>
</dbReference>
<evidence type="ECO:0000256" key="2">
    <source>
        <dbReference type="ARBA" id="ARBA00022603"/>
    </source>
</evidence>
<dbReference type="InterPro" id="IPR022642">
    <property type="entry name" value="CheR_C"/>
</dbReference>
<dbReference type="AlphaFoldDB" id="A0A017HLT0"/>
<dbReference type="GO" id="GO:0008983">
    <property type="term" value="F:protein-glutamate O-methyltransferase activity"/>
    <property type="evidence" value="ECO:0007669"/>
    <property type="project" value="UniProtKB-EC"/>
</dbReference>
<dbReference type="PIRSF" id="PIRSF000410">
    <property type="entry name" value="CheR"/>
    <property type="match status" value="1"/>
</dbReference>
<dbReference type="HOGENOM" id="CLU_025854_0_0_5"/>
<evidence type="ECO:0000256" key="1">
    <source>
        <dbReference type="ARBA" id="ARBA00001541"/>
    </source>
</evidence>
<dbReference type="GO" id="GO:0032259">
    <property type="term" value="P:methylation"/>
    <property type="evidence" value="ECO:0007669"/>
    <property type="project" value="UniProtKB-KW"/>
</dbReference>
<dbReference type="OrthoDB" id="9816309at2"/>
<dbReference type="Proteomes" id="UP000019666">
    <property type="component" value="Unassembled WGS sequence"/>
</dbReference>
<feature type="binding site" evidence="6">
    <location>
        <position position="88"/>
    </location>
    <ligand>
        <name>S-adenosyl-L-methionine</name>
        <dbReference type="ChEBI" id="CHEBI:59789"/>
    </ligand>
</feature>
<evidence type="ECO:0000256" key="4">
    <source>
        <dbReference type="ARBA" id="ARBA00022691"/>
    </source>
</evidence>
<dbReference type="PANTHER" id="PTHR24422:SF19">
    <property type="entry name" value="CHEMOTAXIS PROTEIN METHYLTRANSFERASE"/>
    <property type="match status" value="1"/>
</dbReference>
<dbReference type="InterPro" id="IPR022641">
    <property type="entry name" value="CheR_N"/>
</dbReference>
<dbReference type="PROSITE" id="PS50123">
    <property type="entry name" value="CHER"/>
    <property type="match status" value="1"/>
</dbReference>
<dbReference type="Gene3D" id="1.10.155.10">
    <property type="entry name" value="Chemotaxis receptor methyltransferase CheR, N-terminal domain"/>
    <property type="match status" value="1"/>
</dbReference>
<dbReference type="InterPro" id="IPR000780">
    <property type="entry name" value="CheR_MeTrfase"/>
</dbReference>
<sequence>MTLASETEPRPSKARADASRADLGRLARLAHDMLGIDLQPFKSTIVHHRLASRIRELGLAGLGEYLDLLESPGIGDERDRFISAVTTNVTKFFREPHHFDTLERDVLPALVARARAGGRVRLWSAGCSSGQEPYSIAACLLALCPEAPRLDVKILATDVDGEVLDRAKRARFPAEEVRHLSLARRHALFGPEPSGEALAMREDVASLVAFHRLNLVDRWPMRQPFDAIFCRNVAIYLDLAVRERLWLRFVEVLRDGGTLFAGHSERVLGPALAQLGHAGVTTYRKRPGTARAQPSGH</sequence>
<keyword evidence="3 5" id="KW-0808">Transferase</keyword>
<comment type="function">
    <text evidence="5">Methylation of the membrane-bound methyl-accepting chemotaxis proteins (MCP) to form gamma-glutamyl methyl ester residues in MCP.</text>
</comment>
<dbReference type="EC" id="2.1.1.80" evidence="5"/>
<feature type="binding site" evidence="6">
    <location>
        <begin position="231"/>
        <end position="232"/>
    </location>
    <ligand>
        <name>S-adenosyl-L-methionine</name>
        <dbReference type="ChEBI" id="CHEBI:59789"/>
    </ligand>
</feature>
<dbReference type="RefSeq" id="WP_037282666.1">
    <property type="nucleotide sequence ID" value="NZ_KK088607.1"/>
</dbReference>
<feature type="binding site" evidence="6">
    <location>
        <position position="132"/>
    </location>
    <ligand>
        <name>S-adenosyl-L-methionine</name>
        <dbReference type="ChEBI" id="CHEBI:59789"/>
    </ligand>
</feature>
<comment type="catalytic activity">
    <reaction evidence="1 5">
        <text>L-glutamyl-[protein] + S-adenosyl-L-methionine = [protein]-L-glutamate 5-O-methyl ester + S-adenosyl-L-homocysteine</text>
        <dbReference type="Rhea" id="RHEA:24452"/>
        <dbReference type="Rhea" id="RHEA-COMP:10208"/>
        <dbReference type="Rhea" id="RHEA-COMP:10311"/>
        <dbReference type="ChEBI" id="CHEBI:29973"/>
        <dbReference type="ChEBI" id="CHEBI:57856"/>
        <dbReference type="ChEBI" id="CHEBI:59789"/>
        <dbReference type="ChEBI" id="CHEBI:82795"/>
        <dbReference type="EC" id="2.1.1.80"/>
    </reaction>
</comment>
<dbReference type="PRINTS" id="PR00996">
    <property type="entry name" value="CHERMTFRASE"/>
</dbReference>
<dbReference type="InterPro" id="IPR050903">
    <property type="entry name" value="Bact_Chemotaxis_MeTrfase"/>
</dbReference>
<name>A0A017HLT0_9RHOB</name>
<keyword evidence="2 5" id="KW-0489">Methyltransferase</keyword>
<dbReference type="EMBL" id="AOSK01000093">
    <property type="protein sequence ID" value="EYD75093.1"/>
    <property type="molecule type" value="Genomic_DNA"/>
</dbReference>
<protein>
    <recommendedName>
        <fullName evidence="5">Chemotaxis protein methyltransferase</fullName>
        <ecNumber evidence="5">2.1.1.80</ecNumber>
    </recommendedName>
</protein>
<feature type="binding site" evidence="6">
    <location>
        <position position="158"/>
    </location>
    <ligand>
        <name>S-adenosyl-L-methionine</name>
        <dbReference type="ChEBI" id="CHEBI:59789"/>
    </ligand>
</feature>
<dbReference type="InterPro" id="IPR029063">
    <property type="entry name" value="SAM-dependent_MTases_sf"/>
</dbReference>
<dbReference type="Pfam" id="PF01739">
    <property type="entry name" value="CheR"/>
    <property type="match status" value="1"/>
</dbReference>
<dbReference type="PANTHER" id="PTHR24422">
    <property type="entry name" value="CHEMOTAXIS PROTEIN METHYLTRANSFERASE"/>
    <property type="match status" value="1"/>
</dbReference>
<proteinExistence type="predicted"/>
<dbReference type="Gene3D" id="3.40.50.150">
    <property type="entry name" value="Vaccinia Virus protein VP39"/>
    <property type="match status" value="1"/>
</dbReference>
<reference evidence="8 9" key="1">
    <citation type="submission" date="2013-02" db="EMBL/GenBank/DDBJ databases">
        <authorList>
            <person name="Fiebig A."/>
            <person name="Goeker M."/>
            <person name="Klenk H.-P.P."/>
        </authorList>
    </citation>
    <scope>NUCLEOTIDE SEQUENCE [LARGE SCALE GENOMIC DNA]</scope>
    <source>
        <strain evidence="8 9">DSM 19309</strain>
    </source>
</reference>
<organism evidence="8 9">
    <name type="scientific">Rubellimicrobium mesophilum DSM 19309</name>
    <dbReference type="NCBI Taxonomy" id="442562"/>
    <lineage>
        <taxon>Bacteria</taxon>
        <taxon>Pseudomonadati</taxon>
        <taxon>Pseudomonadota</taxon>
        <taxon>Alphaproteobacteria</taxon>
        <taxon>Rhodobacterales</taxon>
        <taxon>Roseobacteraceae</taxon>
        <taxon>Rubellimicrobium</taxon>
    </lineage>
</organism>
<feature type="binding site" evidence="6">
    <location>
        <position position="90"/>
    </location>
    <ligand>
        <name>S-adenosyl-L-methionine</name>
        <dbReference type="ChEBI" id="CHEBI:59789"/>
    </ligand>
</feature>
<evidence type="ECO:0000256" key="5">
    <source>
        <dbReference type="PIRNR" id="PIRNR000410"/>
    </source>
</evidence>
<dbReference type="SMART" id="SM00138">
    <property type="entry name" value="MeTrc"/>
    <property type="match status" value="1"/>
</dbReference>
<evidence type="ECO:0000259" key="7">
    <source>
        <dbReference type="PROSITE" id="PS50123"/>
    </source>
</evidence>